<sequence length="45" mass="4484">MKKLDAAAAALALTVLIATALGVGAANAERTVATHQLPSLQANAR</sequence>
<name>A0A5S5BU44_9BACL</name>
<gene>
    <name evidence="1" type="ORF">BCM02_11152</name>
</gene>
<keyword evidence="2" id="KW-1185">Reference proteome</keyword>
<evidence type="ECO:0000313" key="2">
    <source>
        <dbReference type="Proteomes" id="UP000323257"/>
    </source>
</evidence>
<comment type="caution">
    <text evidence="1">The sequence shown here is derived from an EMBL/GenBank/DDBJ whole genome shotgun (WGS) entry which is preliminary data.</text>
</comment>
<protein>
    <submittedName>
        <fullName evidence="1">Uncharacterized protein</fullName>
    </submittedName>
</protein>
<accession>A0A5S5BU44</accession>
<proteinExistence type="predicted"/>
<dbReference type="Proteomes" id="UP000323257">
    <property type="component" value="Unassembled WGS sequence"/>
</dbReference>
<dbReference type="EMBL" id="VNHS01000011">
    <property type="protein sequence ID" value="TYP70547.1"/>
    <property type="molecule type" value="Genomic_DNA"/>
</dbReference>
<evidence type="ECO:0000313" key="1">
    <source>
        <dbReference type="EMBL" id="TYP70547.1"/>
    </source>
</evidence>
<dbReference type="AlphaFoldDB" id="A0A5S5BU44"/>
<organism evidence="1 2">
    <name type="scientific">Paenibacillus methanolicus</name>
    <dbReference type="NCBI Taxonomy" id="582686"/>
    <lineage>
        <taxon>Bacteria</taxon>
        <taxon>Bacillati</taxon>
        <taxon>Bacillota</taxon>
        <taxon>Bacilli</taxon>
        <taxon>Bacillales</taxon>
        <taxon>Paenibacillaceae</taxon>
        <taxon>Paenibacillus</taxon>
    </lineage>
</organism>
<dbReference type="RefSeq" id="WP_187434417.1">
    <property type="nucleotide sequence ID" value="NZ_VNHS01000011.1"/>
</dbReference>
<reference evidence="1 2" key="1">
    <citation type="submission" date="2019-07" db="EMBL/GenBank/DDBJ databases">
        <title>Genomic Encyclopedia of Type Strains, Phase III (KMG-III): the genomes of soil and plant-associated and newly described type strains.</title>
        <authorList>
            <person name="Whitman W."/>
        </authorList>
    </citation>
    <scope>NUCLEOTIDE SEQUENCE [LARGE SCALE GENOMIC DNA]</scope>
    <source>
        <strain evidence="1 2">BL24</strain>
    </source>
</reference>